<organism evidence="3 4">
    <name type="scientific">Rhizoctonia solani</name>
    <dbReference type="NCBI Taxonomy" id="456999"/>
    <lineage>
        <taxon>Eukaryota</taxon>
        <taxon>Fungi</taxon>
        <taxon>Dikarya</taxon>
        <taxon>Basidiomycota</taxon>
        <taxon>Agaricomycotina</taxon>
        <taxon>Agaricomycetes</taxon>
        <taxon>Cantharellales</taxon>
        <taxon>Ceratobasidiaceae</taxon>
        <taxon>Rhizoctonia</taxon>
    </lineage>
</organism>
<feature type="chain" id="PRO_5034575628" evidence="2">
    <location>
        <begin position="22"/>
        <end position="277"/>
    </location>
</feature>
<feature type="compositionally biased region" description="Low complexity" evidence="1">
    <location>
        <begin position="120"/>
        <end position="135"/>
    </location>
</feature>
<comment type="caution">
    <text evidence="3">The sequence shown here is derived from an EMBL/GenBank/DDBJ whole genome shotgun (WGS) entry which is preliminary data.</text>
</comment>
<feature type="compositionally biased region" description="Pro residues" evidence="1">
    <location>
        <begin position="136"/>
        <end position="152"/>
    </location>
</feature>
<evidence type="ECO:0000256" key="2">
    <source>
        <dbReference type="SAM" id="SignalP"/>
    </source>
</evidence>
<evidence type="ECO:0000313" key="3">
    <source>
        <dbReference type="EMBL" id="CAE6482775.1"/>
    </source>
</evidence>
<dbReference type="EMBL" id="CAJMXA010002516">
    <property type="protein sequence ID" value="CAE6482775.1"/>
    <property type="molecule type" value="Genomic_DNA"/>
</dbReference>
<name>A0A8H3CGK5_9AGAM</name>
<gene>
    <name evidence="3" type="ORF">RDB_LOCUS91733</name>
</gene>
<evidence type="ECO:0000313" key="4">
    <source>
        <dbReference type="Proteomes" id="UP000663853"/>
    </source>
</evidence>
<dbReference type="Proteomes" id="UP000663853">
    <property type="component" value="Unassembled WGS sequence"/>
</dbReference>
<feature type="signal peptide" evidence="2">
    <location>
        <begin position="1"/>
        <end position="21"/>
    </location>
</feature>
<reference evidence="3" key="1">
    <citation type="submission" date="2021-01" db="EMBL/GenBank/DDBJ databases">
        <authorList>
            <person name="Kaushik A."/>
        </authorList>
    </citation>
    <scope>NUCLEOTIDE SEQUENCE</scope>
    <source>
        <strain evidence="3">AG6-10EEA</strain>
    </source>
</reference>
<protein>
    <submittedName>
        <fullName evidence="3">Uncharacterized protein</fullName>
    </submittedName>
</protein>
<dbReference type="AlphaFoldDB" id="A0A8H3CGK5"/>
<proteinExistence type="predicted"/>
<feature type="region of interest" description="Disordered" evidence="1">
    <location>
        <begin position="103"/>
        <end position="168"/>
    </location>
</feature>
<accession>A0A8H3CGK5</accession>
<sequence>MRSCASFVALVTLMAVAGTTAAPIGIDSATVRIGGHQRGRGVVPNVPVVTVPGPKLPGRAVPDSDTCDCEPVSTGDIMAIAADVEGKAKDVVKTGAGIVPVADPRVNIDANKSHPEPQPESHAQPEAQSQSQPQSQPQPQPQPQSQPQPQPSHEPEGHLPVNASLCLDPSKLDGEGLEACVTTNPDDGKKSPDTIHHDAYKVGDAVKTTADAGFDHVHQVDDKLMNVAHDVEKGAHIVGETGADIAHDTIKTVEDTCKPAIAAVKGSVEGTHLVKDI</sequence>
<keyword evidence="2" id="KW-0732">Signal</keyword>
<evidence type="ECO:0000256" key="1">
    <source>
        <dbReference type="SAM" id="MobiDB-lite"/>
    </source>
</evidence>